<evidence type="ECO:0000256" key="1">
    <source>
        <dbReference type="SAM" id="Coils"/>
    </source>
</evidence>
<protein>
    <submittedName>
        <fullName evidence="2">Uncharacterized protein</fullName>
    </submittedName>
</protein>
<feature type="coiled-coil region" evidence="1">
    <location>
        <begin position="32"/>
        <end position="63"/>
    </location>
</feature>
<dbReference type="RefSeq" id="WP_113885146.1">
    <property type="nucleotide sequence ID" value="NZ_QNSF01000017.1"/>
</dbReference>
<sequence>MEQMNQQINIDPYVQSEMGRLNYENIILKARLDHAVKQNQELLQKVQELEEKLIESKENKKAKPKN</sequence>
<name>A0A366JLX3_CYTFI</name>
<organism evidence="2 3">
    <name type="scientific">Cytobacillus firmus</name>
    <name type="common">Bacillus firmus</name>
    <dbReference type="NCBI Taxonomy" id="1399"/>
    <lineage>
        <taxon>Bacteria</taxon>
        <taxon>Bacillati</taxon>
        <taxon>Bacillota</taxon>
        <taxon>Bacilli</taxon>
        <taxon>Bacillales</taxon>
        <taxon>Bacillaceae</taxon>
        <taxon>Cytobacillus</taxon>
    </lineage>
</organism>
<keyword evidence="1" id="KW-0175">Coiled coil</keyword>
<dbReference type="Proteomes" id="UP000252731">
    <property type="component" value="Unassembled WGS sequence"/>
</dbReference>
<gene>
    <name evidence="2" type="ORF">DFO70_11777</name>
</gene>
<accession>A0A366JLX3</accession>
<keyword evidence="3" id="KW-1185">Reference proteome</keyword>
<evidence type="ECO:0000313" key="3">
    <source>
        <dbReference type="Proteomes" id="UP000252731"/>
    </source>
</evidence>
<reference evidence="2 3" key="1">
    <citation type="submission" date="2018-06" db="EMBL/GenBank/DDBJ databases">
        <title>Freshwater and sediment microbial communities from various areas in North America, analyzing microbe dynamics in response to fracking.</title>
        <authorList>
            <person name="Lamendella R."/>
        </authorList>
    </citation>
    <scope>NUCLEOTIDE SEQUENCE [LARGE SCALE GENOMIC DNA]</scope>
    <source>
        <strain evidence="2 3">14_TX</strain>
    </source>
</reference>
<evidence type="ECO:0000313" key="2">
    <source>
        <dbReference type="EMBL" id="RBP87886.1"/>
    </source>
</evidence>
<proteinExistence type="predicted"/>
<dbReference type="AlphaFoldDB" id="A0A366JLX3"/>
<comment type="caution">
    <text evidence="2">The sequence shown here is derived from an EMBL/GenBank/DDBJ whole genome shotgun (WGS) entry which is preliminary data.</text>
</comment>
<dbReference type="EMBL" id="QNSF01000017">
    <property type="protein sequence ID" value="RBP87886.1"/>
    <property type="molecule type" value="Genomic_DNA"/>
</dbReference>
<dbReference type="OrthoDB" id="2948568at2"/>